<keyword evidence="3" id="KW-1133">Transmembrane helix</keyword>
<dbReference type="Pfam" id="PF07679">
    <property type="entry name" value="I-set"/>
    <property type="match status" value="1"/>
</dbReference>
<dbReference type="InterPro" id="IPR036179">
    <property type="entry name" value="Ig-like_dom_sf"/>
</dbReference>
<keyword evidence="3" id="KW-0472">Membrane</keyword>
<dbReference type="Proteomes" id="UP000014760">
    <property type="component" value="Unassembled WGS sequence"/>
</dbReference>
<evidence type="ECO:0000256" key="2">
    <source>
        <dbReference type="SAM" id="MobiDB-lite"/>
    </source>
</evidence>
<dbReference type="EMBL" id="AMQN01000945">
    <property type="status" value="NOT_ANNOTATED_CDS"/>
    <property type="molecule type" value="Genomic_DNA"/>
</dbReference>
<dbReference type="PROSITE" id="PS50853">
    <property type="entry name" value="FN3"/>
    <property type="match status" value="5"/>
</dbReference>
<dbReference type="Pfam" id="PF13927">
    <property type="entry name" value="Ig_3"/>
    <property type="match status" value="1"/>
</dbReference>
<reference evidence="9" key="1">
    <citation type="submission" date="2012-12" db="EMBL/GenBank/DDBJ databases">
        <authorList>
            <person name="Hellsten U."/>
            <person name="Grimwood J."/>
            <person name="Chapman J.A."/>
            <person name="Shapiro H."/>
            <person name="Aerts A."/>
            <person name="Otillar R.P."/>
            <person name="Terry A.Y."/>
            <person name="Boore J.L."/>
            <person name="Simakov O."/>
            <person name="Marletaz F."/>
            <person name="Cho S.-J."/>
            <person name="Edsinger-Gonzales E."/>
            <person name="Havlak P."/>
            <person name="Kuo D.-H."/>
            <person name="Larsson T."/>
            <person name="Lv J."/>
            <person name="Arendt D."/>
            <person name="Savage R."/>
            <person name="Osoegawa K."/>
            <person name="de Jong P."/>
            <person name="Lindberg D.R."/>
            <person name="Seaver E.C."/>
            <person name="Weisblat D.A."/>
            <person name="Putnam N.H."/>
            <person name="Grigoriev I.V."/>
            <person name="Rokhsar D.S."/>
        </authorList>
    </citation>
    <scope>NUCLEOTIDE SEQUENCE</scope>
    <source>
        <strain evidence="9">I ESC-2004</strain>
    </source>
</reference>
<feature type="domain" description="Fibronectin type-III" evidence="6">
    <location>
        <begin position="1341"/>
        <end position="1434"/>
    </location>
</feature>
<dbReference type="Pfam" id="PF01682">
    <property type="entry name" value="DB"/>
    <property type="match status" value="5"/>
</dbReference>
<gene>
    <name evidence="7" type="ORF">CAPTEDRAFT_193308</name>
</gene>
<evidence type="ECO:0000256" key="1">
    <source>
        <dbReference type="ARBA" id="ARBA00022737"/>
    </source>
</evidence>
<sequence>MEGIRCSLFALLLILPSISALPAILTPPQVHTAATGSAVVFQCGVADQGSRSVQWFFIEHHNMQISSNMELLSTDEDKYAILRMSINPVMQWNLQITDLTHEDGGQYVCQVSGVDSQRIVNHLIITDSGAVPTRPPFRPSPQNYTGCCKDAGVTNACLPLCSTSGLSDYSNPAFPQCLSQLSLILGCVADERSHVACCERRDIPHYCLDFCAAEIPSKLDDEHLRCVDYVPELLLCIEENQGLLPSVPEAVSASAFMPSSIMIKWRAPEENADTVTGYKVFFKATLNLKDPYRSSPLLEPTLFSYMVQDLIGLTEYALYVIAINPKGSSLKSAMMIVTTPSGHPVTPGGETMQACCEERQVSEPCQMRFCGTQSDVAMFNDETAFQCFVEIDKVFICMAGEVNHTECCVYRGLPRECLSLCSGTVTAAGFDNVHCYAPDIMQKVSSCMSENKDVISSAPRALSVGQVAYSSAQLTWRAPSVLPELVVRYELSLKVYGDGDSFVSIVLNFNPFDVGYVSTLRPTVSTPTPPNFQACCQNEGVSDDCLFLCSAGLDVSNIDINKALLCQSHIGKVLACVADGRDHTLCCQRRDVDESCHKFCAFDHDQALSYEFTLSDATCLISFSDIMECLTTNGAESAPSPPFGLVLLNKTTHTISLQWQKPLYHAESVIGYTFSLSWGPENDKEYRRKQVALQYSTILQNLLPNTLYRVEISAFTESLTSPAVVIEARTLPDDPVTPINVTIPFDVSECCEKWDTSAPCLPVCKGGPVSLSECTSDLAHIVQCAADGKDHSNCCARERVPSSCFSYCKGVPSASDVMSLLCLSFAQQILTCFRNADILPSPPQRFHLMEKGTRHLTLDWMPPKDSTGAVIYSLYYKESRAESYHVIENVQNPYILNKLTPLTSYTLYIVAVTEYGVSLPSTAFSVDTAFEKTPSIIITQEPNTAHVTLSTDVTLTCSQEANPDLQDLTFHWMRGNIRREGVTYNIASTTKADTGIYTCVAERPQSSISYSKIWVLKVEYPLGVVVAKATVVAAVGDVHQPFLSCEFYGYPDDIVWFKDDQLVSRLPEAERYHISQLPREAEGVIETHLVIFPVKDVDFDSYTCSASNQYGTKNGTIVVYRRNSTPTPAPPVDPNPRPLNVTACCIENEVSQECMPVCSFDIDLRAIEFLPGGGLTCVPHLPAFITCASNGNDNGKCCLRGGVPQDCLSFCAGVVPQPFTNEYLRCLDHIETIVDCAEAGHDSLPGPPQMLSVLLKKGYIYARWSPPILNPQYVTYYEVSYKRFMDPPRTLQTTGASASITLKAIDSFTNYTIFVRAGNHHGLGRPSNTKQIATQEMRPSKPLQLKIAKMTSSLVTFSWSTPSEYAGAVLFYHVMYAPKDRISVMVVNRTRGTETYFSIYNFLGNTTYQAYITAVSSHFESEPSETLTFITPEIEVTNTDKQSSLSAGETAGLGIGIFLLIVLLVTAVAFGLMFYLRGRGCANHDRYKESVAFENPGYTNADGTREAQVSGLPEDPYSEVSGVKGNASAVMEEEGYTSLRDTGQSESNSNQSNAYATLQLANDPLPDTQLKQTLHFDDGVSGS</sequence>
<dbReference type="CDD" id="cd00063">
    <property type="entry name" value="FN3"/>
    <property type="match status" value="5"/>
</dbReference>
<proteinExistence type="predicted"/>
<keyword evidence="1" id="KW-0677">Repeat</keyword>
<dbReference type="InterPro" id="IPR036116">
    <property type="entry name" value="FN3_sf"/>
</dbReference>
<dbReference type="SMART" id="SM00409">
    <property type="entry name" value="IG"/>
    <property type="match status" value="3"/>
</dbReference>
<reference evidence="7 9" key="2">
    <citation type="journal article" date="2013" name="Nature">
        <title>Insights into bilaterian evolution from three spiralian genomes.</title>
        <authorList>
            <person name="Simakov O."/>
            <person name="Marletaz F."/>
            <person name="Cho S.J."/>
            <person name="Edsinger-Gonzales E."/>
            <person name="Havlak P."/>
            <person name="Hellsten U."/>
            <person name="Kuo D.H."/>
            <person name="Larsson T."/>
            <person name="Lv J."/>
            <person name="Arendt D."/>
            <person name="Savage R."/>
            <person name="Osoegawa K."/>
            <person name="de Jong P."/>
            <person name="Grimwood J."/>
            <person name="Chapman J.A."/>
            <person name="Shapiro H."/>
            <person name="Aerts A."/>
            <person name="Otillar R.P."/>
            <person name="Terry A.Y."/>
            <person name="Boore J.L."/>
            <person name="Grigoriev I.V."/>
            <person name="Lindberg D.R."/>
            <person name="Seaver E.C."/>
            <person name="Weisblat D.A."/>
            <person name="Putnam N.H."/>
            <person name="Rokhsar D.S."/>
        </authorList>
    </citation>
    <scope>NUCLEOTIDE SEQUENCE</scope>
    <source>
        <strain evidence="7 9">I ESC-2004</strain>
    </source>
</reference>
<dbReference type="InterPro" id="IPR007110">
    <property type="entry name" value="Ig-like_dom"/>
</dbReference>
<accession>R7V2U1</accession>
<feature type="domain" description="Ig-like" evidence="5">
    <location>
        <begin position="934"/>
        <end position="1009"/>
    </location>
</feature>
<dbReference type="InterPro" id="IPR013098">
    <property type="entry name" value="Ig_I-set"/>
</dbReference>
<feature type="chain" id="PRO_5008788662" description="Receptor protein-tyrosine kinase" evidence="4">
    <location>
        <begin position="21"/>
        <end position="1583"/>
    </location>
</feature>
<reference evidence="8" key="3">
    <citation type="submission" date="2015-06" db="UniProtKB">
        <authorList>
            <consortium name="EnsemblMetazoa"/>
        </authorList>
    </citation>
    <scope>IDENTIFICATION</scope>
</reference>
<dbReference type="PANTHER" id="PTHR13817">
    <property type="entry name" value="TITIN"/>
    <property type="match status" value="1"/>
</dbReference>
<feature type="transmembrane region" description="Helical" evidence="3">
    <location>
        <begin position="1451"/>
        <end position="1476"/>
    </location>
</feature>
<dbReference type="FunCoup" id="R7V2U1">
    <property type="interactions" value="77"/>
</dbReference>
<evidence type="ECO:0000313" key="7">
    <source>
        <dbReference type="EMBL" id="ELU10016.1"/>
    </source>
</evidence>
<feature type="domain" description="Fibronectin type-III" evidence="6">
    <location>
        <begin position="247"/>
        <end position="342"/>
    </location>
</feature>
<dbReference type="SMART" id="SM00408">
    <property type="entry name" value="IGc2"/>
    <property type="match status" value="2"/>
</dbReference>
<dbReference type="EMBL" id="KB297742">
    <property type="protein sequence ID" value="ELU10016.1"/>
    <property type="molecule type" value="Genomic_DNA"/>
</dbReference>
<dbReference type="EnsemblMetazoa" id="CapteT193308">
    <property type="protein sequence ID" value="CapteP193308"/>
    <property type="gene ID" value="CapteG193308"/>
</dbReference>
<dbReference type="InterPro" id="IPR013783">
    <property type="entry name" value="Ig-like_fold"/>
</dbReference>
<keyword evidence="3" id="KW-0812">Transmembrane</keyword>
<dbReference type="Pfam" id="PF00041">
    <property type="entry name" value="fn3"/>
    <property type="match status" value="4"/>
</dbReference>
<evidence type="ECO:0000313" key="9">
    <source>
        <dbReference type="Proteomes" id="UP000014760"/>
    </source>
</evidence>
<dbReference type="InterPro" id="IPR002602">
    <property type="entry name" value="DB"/>
</dbReference>
<feature type="domain" description="Ig-like" evidence="5">
    <location>
        <begin position="16"/>
        <end position="121"/>
    </location>
</feature>
<dbReference type="OMA" id="CCAAQNV"/>
<dbReference type="SUPFAM" id="SSF49265">
    <property type="entry name" value="Fibronectin type III"/>
    <property type="match status" value="3"/>
</dbReference>
<evidence type="ECO:0008006" key="10">
    <source>
        <dbReference type="Google" id="ProtNLM"/>
    </source>
</evidence>
<feature type="region of interest" description="Disordered" evidence="2">
    <location>
        <begin position="1494"/>
        <end position="1523"/>
    </location>
</feature>
<feature type="compositionally biased region" description="Polar residues" evidence="2">
    <location>
        <begin position="1539"/>
        <end position="1553"/>
    </location>
</feature>
<dbReference type="InterPro" id="IPR050964">
    <property type="entry name" value="Striated_Muscle_Regulatory"/>
</dbReference>
<keyword evidence="9" id="KW-1185">Reference proteome</keyword>
<dbReference type="SUPFAM" id="SSF48726">
    <property type="entry name" value="Immunoglobulin"/>
    <property type="match status" value="2"/>
</dbReference>
<feature type="signal peptide" evidence="4">
    <location>
        <begin position="1"/>
        <end position="20"/>
    </location>
</feature>
<evidence type="ECO:0000259" key="6">
    <source>
        <dbReference type="PROSITE" id="PS50853"/>
    </source>
</evidence>
<evidence type="ECO:0000256" key="4">
    <source>
        <dbReference type="SAM" id="SignalP"/>
    </source>
</evidence>
<organism evidence="7">
    <name type="scientific">Capitella teleta</name>
    <name type="common">Polychaete worm</name>
    <dbReference type="NCBI Taxonomy" id="283909"/>
    <lineage>
        <taxon>Eukaryota</taxon>
        <taxon>Metazoa</taxon>
        <taxon>Spiralia</taxon>
        <taxon>Lophotrochozoa</taxon>
        <taxon>Annelida</taxon>
        <taxon>Polychaeta</taxon>
        <taxon>Sedentaria</taxon>
        <taxon>Scolecida</taxon>
        <taxon>Capitellidae</taxon>
        <taxon>Capitella</taxon>
    </lineage>
</organism>
<dbReference type="InterPro" id="IPR003598">
    <property type="entry name" value="Ig_sub2"/>
</dbReference>
<dbReference type="PROSITE" id="PS50835">
    <property type="entry name" value="IG_LIKE"/>
    <property type="match status" value="3"/>
</dbReference>
<feature type="domain" description="Fibronectin type-III" evidence="6">
    <location>
        <begin position="842"/>
        <end position="931"/>
    </location>
</feature>
<dbReference type="Gene3D" id="2.60.40.10">
    <property type="entry name" value="Immunoglobulins"/>
    <property type="match status" value="8"/>
</dbReference>
<feature type="domain" description="Fibronectin type-III" evidence="6">
    <location>
        <begin position="1244"/>
        <end position="1337"/>
    </location>
</feature>
<dbReference type="STRING" id="283909.R7V2U1"/>
<dbReference type="InterPro" id="IPR003961">
    <property type="entry name" value="FN3_dom"/>
</dbReference>
<feature type="domain" description="Fibronectin type-III" evidence="6">
    <location>
        <begin position="641"/>
        <end position="734"/>
    </location>
</feature>
<name>R7V2U1_CAPTE</name>
<evidence type="ECO:0000313" key="8">
    <source>
        <dbReference type="EnsemblMetazoa" id="CapteP193308"/>
    </source>
</evidence>
<evidence type="ECO:0000259" key="5">
    <source>
        <dbReference type="PROSITE" id="PS50835"/>
    </source>
</evidence>
<dbReference type="InterPro" id="IPR003599">
    <property type="entry name" value="Ig_sub"/>
</dbReference>
<protein>
    <recommendedName>
        <fullName evidence="10">Receptor protein-tyrosine kinase</fullName>
    </recommendedName>
</protein>
<dbReference type="HOGENOM" id="CLU_252451_0_0_1"/>
<keyword evidence="4" id="KW-0732">Signal</keyword>
<feature type="region of interest" description="Disordered" evidence="2">
    <location>
        <begin position="1534"/>
        <end position="1553"/>
    </location>
</feature>
<feature type="domain" description="Ig-like" evidence="5">
    <location>
        <begin position="1021"/>
        <end position="1118"/>
    </location>
</feature>
<dbReference type="OrthoDB" id="5843172at2759"/>
<evidence type="ECO:0000256" key="3">
    <source>
        <dbReference type="SAM" id="Phobius"/>
    </source>
</evidence>
<dbReference type="SMART" id="SM00060">
    <property type="entry name" value="FN3"/>
    <property type="match status" value="6"/>
</dbReference>
<dbReference type="PANTHER" id="PTHR13817:SF166">
    <property type="entry name" value="NEURONAL IGCAM-RELATED"/>
    <property type="match status" value="1"/>
</dbReference>
<dbReference type="CDD" id="cd00096">
    <property type="entry name" value="Ig"/>
    <property type="match status" value="2"/>
</dbReference>